<sequence length="116" mass="12795">MASDVIYDTKKLAQDLGIYYMEMEAAGLMNDFPYLVIRGIYDYADSHKSKEWQGYTAAVAAAYAKELLLVVSIDYIGTAKASLRVVEAVIHDIPISTSLTELVDVARGKATVIQQE</sequence>
<dbReference type="GO" id="GO:0003824">
    <property type="term" value="F:catalytic activity"/>
    <property type="evidence" value="ECO:0007669"/>
    <property type="project" value="InterPro"/>
</dbReference>
<dbReference type="Proteomes" id="UP000030686">
    <property type="component" value="Unassembled WGS sequence"/>
</dbReference>
<dbReference type="PANTHER" id="PTHR46082">
    <property type="entry name" value="ATP/GTP-BINDING PROTEIN-RELATED"/>
    <property type="match status" value="1"/>
</dbReference>
<accession>W6R1R0</accession>
<gene>
    <name evidence="1" type="ORF">PROQFM164_S04g000623</name>
</gene>
<dbReference type="STRING" id="1365484.W6R1R0"/>
<protein>
    <submittedName>
        <fullName evidence="1">Genomic scaffold, ProqFM164S04</fullName>
    </submittedName>
</protein>
<dbReference type="OrthoDB" id="4363784at2759"/>
<dbReference type="InterPro" id="IPR053137">
    <property type="entry name" value="NLR-like"/>
</dbReference>
<dbReference type="PANTHER" id="PTHR46082:SF11">
    <property type="entry name" value="AAA+ ATPASE DOMAIN-CONTAINING PROTEIN-RELATED"/>
    <property type="match status" value="1"/>
</dbReference>
<organism evidence="1 2">
    <name type="scientific">Penicillium roqueforti (strain FM164)</name>
    <dbReference type="NCBI Taxonomy" id="1365484"/>
    <lineage>
        <taxon>Eukaryota</taxon>
        <taxon>Fungi</taxon>
        <taxon>Dikarya</taxon>
        <taxon>Ascomycota</taxon>
        <taxon>Pezizomycotina</taxon>
        <taxon>Eurotiomycetes</taxon>
        <taxon>Eurotiomycetidae</taxon>
        <taxon>Eurotiales</taxon>
        <taxon>Aspergillaceae</taxon>
        <taxon>Penicillium</taxon>
    </lineage>
</organism>
<dbReference type="GO" id="GO:0009116">
    <property type="term" value="P:nucleoside metabolic process"/>
    <property type="evidence" value="ECO:0007669"/>
    <property type="project" value="InterPro"/>
</dbReference>
<reference evidence="1" key="1">
    <citation type="journal article" date="2014" name="Nat. Commun.">
        <title>Multiple recent horizontal transfers of a large genomic region in cheese making fungi.</title>
        <authorList>
            <person name="Cheeseman K."/>
            <person name="Ropars J."/>
            <person name="Renault P."/>
            <person name="Dupont J."/>
            <person name="Gouzy J."/>
            <person name="Branca A."/>
            <person name="Abraham A.L."/>
            <person name="Ceppi M."/>
            <person name="Conseiller E."/>
            <person name="Debuchy R."/>
            <person name="Malagnac F."/>
            <person name="Goarin A."/>
            <person name="Silar P."/>
            <person name="Lacoste S."/>
            <person name="Sallet E."/>
            <person name="Bensimon A."/>
            <person name="Giraud T."/>
            <person name="Brygoo Y."/>
        </authorList>
    </citation>
    <scope>NUCLEOTIDE SEQUENCE [LARGE SCALE GENOMIC DNA]</scope>
    <source>
        <strain evidence="1">FM164</strain>
    </source>
</reference>
<evidence type="ECO:0000313" key="1">
    <source>
        <dbReference type="EMBL" id="CDM35742.1"/>
    </source>
</evidence>
<proteinExistence type="predicted"/>
<dbReference type="InterPro" id="IPR035994">
    <property type="entry name" value="Nucleoside_phosphorylase_sf"/>
</dbReference>
<dbReference type="SUPFAM" id="SSF53167">
    <property type="entry name" value="Purine and uridine phosphorylases"/>
    <property type="match status" value="1"/>
</dbReference>
<dbReference type="AlphaFoldDB" id="W6R1R0"/>
<keyword evidence="2" id="KW-1185">Reference proteome</keyword>
<dbReference type="EMBL" id="HG792018">
    <property type="protein sequence ID" value="CDM35742.1"/>
    <property type="molecule type" value="Genomic_DNA"/>
</dbReference>
<evidence type="ECO:0000313" key="2">
    <source>
        <dbReference type="Proteomes" id="UP000030686"/>
    </source>
</evidence>
<name>W6R1R0_PENRF</name>
<dbReference type="Gene3D" id="3.40.50.1580">
    <property type="entry name" value="Nucleoside phosphorylase domain"/>
    <property type="match status" value="1"/>
</dbReference>